<organism evidence="1 2">
    <name type="scientific">Vaccinium darrowii</name>
    <dbReference type="NCBI Taxonomy" id="229202"/>
    <lineage>
        <taxon>Eukaryota</taxon>
        <taxon>Viridiplantae</taxon>
        <taxon>Streptophyta</taxon>
        <taxon>Embryophyta</taxon>
        <taxon>Tracheophyta</taxon>
        <taxon>Spermatophyta</taxon>
        <taxon>Magnoliopsida</taxon>
        <taxon>eudicotyledons</taxon>
        <taxon>Gunneridae</taxon>
        <taxon>Pentapetalae</taxon>
        <taxon>asterids</taxon>
        <taxon>Ericales</taxon>
        <taxon>Ericaceae</taxon>
        <taxon>Vaccinioideae</taxon>
        <taxon>Vaccinieae</taxon>
        <taxon>Vaccinium</taxon>
    </lineage>
</organism>
<dbReference type="Proteomes" id="UP000828048">
    <property type="component" value="Chromosome 3"/>
</dbReference>
<comment type="caution">
    <text evidence="1">The sequence shown here is derived from an EMBL/GenBank/DDBJ whole genome shotgun (WGS) entry which is preliminary data.</text>
</comment>
<evidence type="ECO:0000313" key="2">
    <source>
        <dbReference type="Proteomes" id="UP000828048"/>
    </source>
</evidence>
<keyword evidence="2" id="KW-1185">Reference proteome</keyword>
<accession>A0ACB7YZT6</accession>
<evidence type="ECO:0000313" key="1">
    <source>
        <dbReference type="EMBL" id="KAH7859051.1"/>
    </source>
</evidence>
<reference evidence="1 2" key="1">
    <citation type="journal article" date="2021" name="Hortic Res">
        <title>High-quality reference genome and annotation aids understanding of berry development for evergreen blueberry (Vaccinium darrowii).</title>
        <authorList>
            <person name="Yu J."/>
            <person name="Hulse-Kemp A.M."/>
            <person name="Babiker E."/>
            <person name="Staton M."/>
        </authorList>
    </citation>
    <scope>NUCLEOTIDE SEQUENCE [LARGE SCALE GENOMIC DNA]</scope>
    <source>
        <strain evidence="2">cv. NJ 8807/NJ 8810</strain>
        <tissue evidence="1">Young leaf</tissue>
    </source>
</reference>
<proteinExistence type="predicted"/>
<protein>
    <submittedName>
        <fullName evidence="1">Uncharacterized protein</fullName>
    </submittedName>
</protein>
<sequence>MAAFPNPNHPFLIDPIFLQDTFSFSQELNTIAPTPCFPQFYPLEPYCDEAPVTNHNNSADSSSVVDHKAESGEQVTQMVVSMPKKRSNSDGSSLSSAQSMEAREMKGKKLKKCDVVALVGKDDKEQKPNKAGKKDQKIKIAEEVVQTDYVHVRARRGQATDSHSLAERVRREKISERMKMLQALVPGCDKMTGKALILDEIINYVQSLQNQVEFLSMKLGSVNSMFSDFGMEFDGFLVTPDETLNSMESPLQNGQQCNPSQPLGFPHSPTNTFTNPPNTYPLVDDISSLLFDQQVQFPNTMQPQIERKFHSSGIRERERFRNWRNAKATNYTPYQVKLGSDPVSISAIKVATGVVESVVGISELL</sequence>
<dbReference type="EMBL" id="CM037153">
    <property type="protein sequence ID" value="KAH7859051.1"/>
    <property type="molecule type" value="Genomic_DNA"/>
</dbReference>
<gene>
    <name evidence="1" type="ORF">Vadar_030856</name>
</gene>
<name>A0ACB7YZT6_9ERIC</name>